<dbReference type="AlphaFoldDB" id="A0A942TEF6"/>
<dbReference type="GO" id="GO:0009303">
    <property type="term" value="P:rRNA transcription"/>
    <property type="evidence" value="ECO:0007669"/>
    <property type="project" value="TreeGrafter"/>
</dbReference>
<dbReference type="Gene3D" id="1.20.58.1290">
    <property type="entry name" value="CarD-like, C-terminal domain"/>
    <property type="match status" value="1"/>
</dbReference>
<reference evidence="2 3" key="1">
    <citation type="submission" date="2021-05" db="EMBL/GenBank/DDBJ databases">
        <title>Novel Bacillus species.</title>
        <authorList>
            <person name="Liu G."/>
        </authorList>
    </citation>
    <scope>NUCLEOTIDE SEQUENCE [LARGE SCALE GENOMIC DNA]</scope>
    <source>
        <strain evidence="3">FJAT-49780</strain>
    </source>
</reference>
<feature type="domain" description="CarD-like/TRCF RNAP-interacting" evidence="1">
    <location>
        <begin position="1"/>
        <end position="111"/>
    </location>
</feature>
<dbReference type="RefSeq" id="WP_213124500.1">
    <property type="nucleotide sequence ID" value="NZ_JAGYPG010000002.1"/>
</dbReference>
<dbReference type="InterPro" id="IPR052531">
    <property type="entry name" value="CarD-like_regulator"/>
</dbReference>
<dbReference type="Gene3D" id="2.40.10.170">
    <property type="match status" value="1"/>
</dbReference>
<accession>A0A942TEF6</accession>
<sequence length="155" mass="17760">MFQIGDKVFYPMHGAGVIKAIEEKEILGERRQYYVISIPISNMNVMIPMQSIGMAGLRLVVDNKTMKNILFDFHNEEPTCSLPWKERYKQNMEKLKTGDMTNSAEVVRDLLYLQKDKVLNTSEKQMLNDASKILISEISMIKDISETQAADLLVI</sequence>
<evidence type="ECO:0000313" key="3">
    <source>
        <dbReference type="Proteomes" id="UP000681414"/>
    </source>
</evidence>
<dbReference type="Pfam" id="PF02559">
    <property type="entry name" value="CarD_TRCF_RID"/>
    <property type="match status" value="1"/>
</dbReference>
<dbReference type="SUPFAM" id="SSF141259">
    <property type="entry name" value="CarD-like"/>
    <property type="match status" value="1"/>
</dbReference>
<dbReference type="InterPro" id="IPR042215">
    <property type="entry name" value="CarD-like_C"/>
</dbReference>
<dbReference type="PANTHER" id="PTHR38447">
    <property type="entry name" value="TRANSCRIPTION FACTOR YDEB-RELATED"/>
    <property type="match status" value="1"/>
</dbReference>
<dbReference type="InterPro" id="IPR003711">
    <property type="entry name" value="CarD-like/TRCF_RID"/>
</dbReference>
<dbReference type="PANTHER" id="PTHR38447:SF1">
    <property type="entry name" value="RNA POLYMERASE-BINDING TRANSCRIPTION FACTOR CARD"/>
    <property type="match status" value="1"/>
</dbReference>
<name>A0A942TEF6_9BACI</name>
<dbReference type="InterPro" id="IPR036101">
    <property type="entry name" value="CarD-like/TRCF_RID_sf"/>
</dbReference>
<protein>
    <submittedName>
        <fullName evidence="2">Transcription factor YdeB</fullName>
    </submittedName>
</protein>
<organism evidence="2 3">
    <name type="scientific">Lederbergia citri</name>
    <dbReference type="NCBI Taxonomy" id="2833580"/>
    <lineage>
        <taxon>Bacteria</taxon>
        <taxon>Bacillati</taxon>
        <taxon>Bacillota</taxon>
        <taxon>Bacilli</taxon>
        <taxon>Bacillales</taxon>
        <taxon>Bacillaceae</taxon>
        <taxon>Lederbergia</taxon>
    </lineage>
</organism>
<evidence type="ECO:0000313" key="2">
    <source>
        <dbReference type="EMBL" id="MBS4195271.1"/>
    </source>
</evidence>
<dbReference type="EMBL" id="JAGYPG010000002">
    <property type="protein sequence ID" value="MBS4195271.1"/>
    <property type="molecule type" value="Genomic_DNA"/>
</dbReference>
<proteinExistence type="predicted"/>
<dbReference type="Pfam" id="PF21095">
    <property type="entry name" value="CarD_C"/>
    <property type="match status" value="1"/>
</dbReference>
<dbReference type="SMART" id="SM01058">
    <property type="entry name" value="CarD_TRCF"/>
    <property type="match status" value="1"/>
</dbReference>
<keyword evidence="3" id="KW-1185">Reference proteome</keyword>
<evidence type="ECO:0000259" key="1">
    <source>
        <dbReference type="SMART" id="SM01058"/>
    </source>
</evidence>
<dbReference type="Proteomes" id="UP000681414">
    <property type="component" value="Unassembled WGS sequence"/>
</dbReference>
<gene>
    <name evidence="2" type="ORF">KHA97_09400</name>
</gene>
<dbReference type="InterPro" id="IPR048792">
    <property type="entry name" value="CarD_C"/>
</dbReference>
<comment type="caution">
    <text evidence="2">The sequence shown here is derived from an EMBL/GenBank/DDBJ whole genome shotgun (WGS) entry which is preliminary data.</text>
</comment>